<protein>
    <recommendedName>
        <fullName evidence="3">HAUS augmin-like complex subunit 4</fullName>
    </recommendedName>
</protein>
<accession>A0A4S2KKQ6</accession>
<name>A0A4S2KKQ6_9HYME</name>
<dbReference type="AlphaFoldDB" id="A0A4S2KKQ6"/>
<dbReference type="EMBL" id="QBLH01002105">
    <property type="protein sequence ID" value="TGZ49786.1"/>
    <property type="molecule type" value="Genomic_DNA"/>
</dbReference>
<evidence type="ECO:0000313" key="2">
    <source>
        <dbReference type="Proteomes" id="UP000310200"/>
    </source>
</evidence>
<comment type="caution">
    <text evidence="1">The sequence shown here is derived from an EMBL/GenBank/DDBJ whole genome shotgun (WGS) entry which is preliminary data.</text>
</comment>
<keyword evidence="2" id="KW-1185">Reference proteome</keyword>
<dbReference type="Proteomes" id="UP000310200">
    <property type="component" value="Unassembled WGS sequence"/>
</dbReference>
<evidence type="ECO:0000313" key="1">
    <source>
        <dbReference type="EMBL" id="TGZ49786.1"/>
    </source>
</evidence>
<gene>
    <name evidence="1" type="ORF">DBV15_07666</name>
</gene>
<sequence length="341" mass="39314">MSYFSDLHQISDISSISAISQSSSRLIGRVDLSQSLLDQSSATRGNDRIAITHETSAIEKTISSLILCEENISEHVKTNIVYQCMKKASLSNNDVLSKSTASKLRMLLLIHELDKYMHLPSTTKHMQDKLMLLGIIDLSPCDLNPDEKLEVKCCIETMLREKIHDMMLKYEALGGNAKEASKNSECKMHNKLLEYHDVPGVQWKNKIEDLIQQCESDLLKYINLMDKWNKLKYENVSRAYLEKTGYLLLQAQVAELQAKITKLSCIIRMFKETSTTVDAFRMLNRLVEEKLKVVMDEIRQKEDLKKLYDNLKNTEYDQVLLTYLQLCNAIKKKKHILDMLK</sequence>
<evidence type="ECO:0008006" key="3">
    <source>
        <dbReference type="Google" id="ProtNLM"/>
    </source>
</evidence>
<organism evidence="1 2">
    <name type="scientific">Temnothorax longispinosus</name>
    <dbReference type="NCBI Taxonomy" id="300112"/>
    <lineage>
        <taxon>Eukaryota</taxon>
        <taxon>Metazoa</taxon>
        <taxon>Ecdysozoa</taxon>
        <taxon>Arthropoda</taxon>
        <taxon>Hexapoda</taxon>
        <taxon>Insecta</taxon>
        <taxon>Pterygota</taxon>
        <taxon>Neoptera</taxon>
        <taxon>Endopterygota</taxon>
        <taxon>Hymenoptera</taxon>
        <taxon>Apocrita</taxon>
        <taxon>Aculeata</taxon>
        <taxon>Formicoidea</taxon>
        <taxon>Formicidae</taxon>
        <taxon>Myrmicinae</taxon>
        <taxon>Temnothorax</taxon>
    </lineage>
</organism>
<reference evidence="1 2" key="1">
    <citation type="journal article" date="2019" name="Philos. Trans. R. Soc. Lond., B, Biol. Sci.">
        <title>Ant behaviour and brain gene expression of defending hosts depend on the ecological success of the intruding social parasite.</title>
        <authorList>
            <person name="Kaur R."/>
            <person name="Stoldt M."/>
            <person name="Jongepier E."/>
            <person name="Feldmeyer B."/>
            <person name="Menzel F."/>
            <person name="Bornberg-Bauer E."/>
            <person name="Foitzik S."/>
        </authorList>
    </citation>
    <scope>NUCLEOTIDE SEQUENCE [LARGE SCALE GENOMIC DNA]</scope>
    <source>
        <tissue evidence="1">Whole body</tissue>
    </source>
</reference>
<proteinExistence type="predicted"/>